<dbReference type="EMBL" id="KB097599">
    <property type="protein sequence ID" value="ESN93652.1"/>
    <property type="molecule type" value="Genomic_DNA"/>
</dbReference>
<evidence type="ECO:0000313" key="4">
    <source>
        <dbReference type="EMBL" id="ESN93652.1"/>
    </source>
</evidence>
<proteinExistence type="predicted"/>
<reference evidence="6" key="1">
    <citation type="submission" date="2012-12" db="EMBL/GenBank/DDBJ databases">
        <authorList>
            <person name="Hellsten U."/>
            <person name="Grimwood J."/>
            <person name="Chapman J.A."/>
            <person name="Shapiro H."/>
            <person name="Aerts A."/>
            <person name="Otillar R.P."/>
            <person name="Terry A.Y."/>
            <person name="Boore J.L."/>
            <person name="Simakov O."/>
            <person name="Marletaz F."/>
            <person name="Cho S.-J."/>
            <person name="Edsinger-Gonzales E."/>
            <person name="Havlak P."/>
            <person name="Kuo D.-H."/>
            <person name="Larsson T."/>
            <person name="Lv J."/>
            <person name="Arendt D."/>
            <person name="Savage R."/>
            <person name="Osoegawa K."/>
            <person name="de Jong P."/>
            <person name="Lindberg D.R."/>
            <person name="Seaver E.C."/>
            <person name="Weisblat D.A."/>
            <person name="Putnam N.H."/>
            <person name="Grigoriev I.V."/>
            <person name="Rokhsar D.S."/>
        </authorList>
    </citation>
    <scope>NUCLEOTIDE SEQUENCE</scope>
</reference>
<keyword evidence="6" id="KW-1185">Reference proteome</keyword>
<dbReference type="CTD" id="20207831"/>
<reference evidence="4 6" key="2">
    <citation type="journal article" date="2013" name="Nature">
        <title>Insights into bilaterian evolution from three spiralian genomes.</title>
        <authorList>
            <person name="Simakov O."/>
            <person name="Marletaz F."/>
            <person name="Cho S.J."/>
            <person name="Edsinger-Gonzales E."/>
            <person name="Havlak P."/>
            <person name="Hellsten U."/>
            <person name="Kuo D.H."/>
            <person name="Larsson T."/>
            <person name="Lv J."/>
            <person name="Arendt D."/>
            <person name="Savage R."/>
            <person name="Osoegawa K."/>
            <person name="de Jong P."/>
            <person name="Grimwood J."/>
            <person name="Chapman J.A."/>
            <person name="Shapiro H."/>
            <person name="Aerts A."/>
            <person name="Otillar R.P."/>
            <person name="Terry A.Y."/>
            <person name="Boore J.L."/>
            <person name="Grigoriev I.V."/>
            <person name="Lindberg D.R."/>
            <person name="Seaver E.C."/>
            <person name="Weisblat D.A."/>
            <person name="Putnam N.H."/>
            <person name="Rokhsar D.S."/>
        </authorList>
    </citation>
    <scope>NUCLEOTIDE SEQUENCE</scope>
</reference>
<feature type="region of interest" description="Disordered" evidence="1">
    <location>
        <begin position="502"/>
        <end position="531"/>
    </location>
</feature>
<dbReference type="InterPro" id="IPR007110">
    <property type="entry name" value="Ig-like_dom"/>
</dbReference>
<dbReference type="PROSITE" id="PS50835">
    <property type="entry name" value="IG_LIKE"/>
    <property type="match status" value="1"/>
</dbReference>
<dbReference type="AlphaFoldDB" id="T1FG82"/>
<dbReference type="Gene3D" id="2.60.40.10">
    <property type="entry name" value="Immunoglobulins"/>
    <property type="match status" value="1"/>
</dbReference>
<accession>T1FG82</accession>
<evidence type="ECO:0000313" key="5">
    <source>
        <dbReference type="EnsemblMetazoa" id="HelroP180744"/>
    </source>
</evidence>
<dbReference type="InterPro" id="IPR036179">
    <property type="entry name" value="Ig-like_dom_sf"/>
</dbReference>
<name>T1FG82_HELRO</name>
<feature type="chain" id="PRO_5010980603" description="Ig-like domain-containing protein" evidence="2">
    <location>
        <begin position="20"/>
        <end position="592"/>
    </location>
</feature>
<feature type="signal peptide" evidence="2">
    <location>
        <begin position="1"/>
        <end position="19"/>
    </location>
</feature>
<dbReference type="Proteomes" id="UP000015101">
    <property type="component" value="Unassembled WGS sequence"/>
</dbReference>
<evidence type="ECO:0000256" key="2">
    <source>
        <dbReference type="SAM" id="SignalP"/>
    </source>
</evidence>
<evidence type="ECO:0000313" key="6">
    <source>
        <dbReference type="Proteomes" id="UP000015101"/>
    </source>
</evidence>
<dbReference type="EMBL" id="AMQM01007347">
    <property type="status" value="NOT_ANNOTATED_CDS"/>
    <property type="molecule type" value="Genomic_DNA"/>
</dbReference>
<dbReference type="GeneID" id="20207831"/>
<evidence type="ECO:0000259" key="3">
    <source>
        <dbReference type="PROSITE" id="PS50835"/>
    </source>
</evidence>
<dbReference type="InParanoid" id="T1FG82"/>
<dbReference type="OrthoDB" id="6434091at2759"/>
<dbReference type="RefSeq" id="XP_009028288.1">
    <property type="nucleotide sequence ID" value="XM_009030040.1"/>
</dbReference>
<dbReference type="SUPFAM" id="SSF48726">
    <property type="entry name" value="Immunoglobulin"/>
    <property type="match status" value="2"/>
</dbReference>
<evidence type="ECO:0000256" key="1">
    <source>
        <dbReference type="SAM" id="MobiDB-lite"/>
    </source>
</evidence>
<gene>
    <name evidence="5" type="primary">20207831</name>
    <name evidence="4" type="ORF">HELRODRAFT_180744</name>
</gene>
<protein>
    <recommendedName>
        <fullName evidence="3">Ig-like domain-containing protein</fullName>
    </recommendedName>
</protein>
<reference evidence="5" key="3">
    <citation type="submission" date="2015-06" db="UniProtKB">
        <authorList>
            <consortium name="EnsemblMetazoa"/>
        </authorList>
    </citation>
    <scope>IDENTIFICATION</scope>
</reference>
<dbReference type="KEGG" id="hro:HELRODRAFT_180744"/>
<feature type="domain" description="Ig-like" evidence="3">
    <location>
        <begin position="127"/>
        <end position="218"/>
    </location>
</feature>
<dbReference type="EnsemblMetazoa" id="HelroT180744">
    <property type="protein sequence ID" value="HelroP180744"/>
    <property type="gene ID" value="HelroG180744"/>
</dbReference>
<dbReference type="HOGENOM" id="CLU_461003_0_0_1"/>
<feature type="compositionally biased region" description="Low complexity" evidence="1">
    <location>
        <begin position="514"/>
        <end position="525"/>
    </location>
</feature>
<sequence length="592" mass="67921">MALNLWIFYIIYLIKISTSANYELVSDQLSQMRKRASDRECRYGKTLQEANFYCGEINEPKPKPYPSYKHKNPIDTRLIPKPQNSEIINIAQQPRLRFGRAIRKVGEGCDEGNKQKVSYWAVTVAIGGITYVPCMICDQYSELGPKTWFKFHREHVANEALWYAKEVELDKHDNNRLNRIYATPDHRLVIRDFQATDAGAYFCTFHNSSKKPETAHVTFRAEFLDEDSPISMAMAWEKMSGYSAISNMVYIDAELVTQSMIADANWIMFSLWAQCIVRKIYDNKPSHPEFLEYVFKLYPLGAICQSSIFSKRVILAEATKEVQVDYCDNECEDMFTMVKRYILSTPIGALLGRLFAFAKSKMRSNLKNTLVEGDLVTVIRRELDTELLPCPGYLDLAMAAWYYNGSMLVSTLEIYSISNHRISILSDYSVRIDLMSVFDSGRYSCYVNHYVTVDIFLVGIWPEMLNFLYFMGPSFALLAMVKGFMDTQRYVKVYAFRTAESRRRRGRKPKPLPNINTNSNVNNSSYLQSNSNHNKKNNDVICDLSPSSSSFSSSTNTDDDSMFSGSRIPYTDITINSCYSSYGTDVDDTSIY</sequence>
<keyword evidence="2" id="KW-0732">Signal</keyword>
<organism evidence="5 6">
    <name type="scientific">Helobdella robusta</name>
    <name type="common">Californian leech</name>
    <dbReference type="NCBI Taxonomy" id="6412"/>
    <lineage>
        <taxon>Eukaryota</taxon>
        <taxon>Metazoa</taxon>
        <taxon>Spiralia</taxon>
        <taxon>Lophotrochozoa</taxon>
        <taxon>Annelida</taxon>
        <taxon>Clitellata</taxon>
        <taxon>Hirudinea</taxon>
        <taxon>Rhynchobdellida</taxon>
        <taxon>Glossiphoniidae</taxon>
        <taxon>Helobdella</taxon>
    </lineage>
</organism>
<dbReference type="InterPro" id="IPR013783">
    <property type="entry name" value="Ig-like_fold"/>
</dbReference>